<evidence type="ECO:0000313" key="2">
    <source>
        <dbReference type="EMBL" id="MDK2593784.1"/>
    </source>
</evidence>
<sequence length="321" mass="37161">MAKKNRISRLRNVYCLSLSLVALIFSLDVEAQPLFALKEKQTSSQPWYKKVNYFGIVSTRNQTLSLSKSPTNIAIESDKFDGDSHTLEGRFALGGKLFSHASIYGELTLDQTALKGRITRKGAAHFSDSVDYRRYKSRFELFYEYALPHGFSSGVDLYFGSERYQYRESHVTDREFGGAFLLSHVWHFRSAHLDFDYVMSYRKLNFGSASLNDTSQVNHALLVEYGYHFTEHLSGYFGGRYSVFPNHNKQSYWGSSAQLALMSEIEYRLNASSVLAFKLEKLWLSKSRYTHTVSAQYEYRFGSKKTKRRKRKYKTPNLLIR</sequence>
<feature type="chain" id="PRO_5047099075" description="DUF481 domain-containing protein" evidence="1">
    <location>
        <begin position="32"/>
        <end position="321"/>
    </location>
</feature>
<name>A0ABT7EES5_9GAMM</name>
<organism evidence="2 3">
    <name type="scientific">Pseudoalteromonas obscura</name>
    <dbReference type="NCBI Taxonomy" id="3048491"/>
    <lineage>
        <taxon>Bacteria</taxon>
        <taxon>Pseudomonadati</taxon>
        <taxon>Pseudomonadota</taxon>
        <taxon>Gammaproteobacteria</taxon>
        <taxon>Alteromonadales</taxon>
        <taxon>Pseudoalteromonadaceae</taxon>
        <taxon>Pseudoalteromonas</taxon>
    </lineage>
</organism>
<evidence type="ECO:0000313" key="3">
    <source>
        <dbReference type="Proteomes" id="UP001231915"/>
    </source>
</evidence>
<keyword evidence="3" id="KW-1185">Reference proteome</keyword>
<gene>
    <name evidence="2" type="ORF">QNM18_01735</name>
</gene>
<dbReference type="RefSeq" id="WP_284136127.1">
    <property type="nucleotide sequence ID" value="NZ_JASJUT010000001.1"/>
</dbReference>
<proteinExistence type="predicted"/>
<evidence type="ECO:0008006" key="4">
    <source>
        <dbReference type="Google" id="ProtNLM"/>
    </source>
</evidence>
<keyword evidence="1" id="KW-0732">Signal</keyword>
<evidence type="ECO:0000256" key="1">
    <source>
        <dbReference type="SAM" id="SignalP"/>
    </source>
</evidence>
<reference evidence="2 3" key="1">
    <citation type="submission" date="2023-05" db="EMBL/GenBank/DDBJ databases">
        <title>Pseudoalteromonas ardens sp. nov., Pseudoalteromonas obscura sp. nov., and Pseudoalteromonas umbrosa sp. nov., isolated from the coral Montipora capitata.</title>
        <authorList>
            <person name="Thomas E.M."/>
            <person name="Smith E.M."/>
            <person name="Papke E."/>
            <person name="Shlafstein M.D."/>
            <person name="Oline D.K."/>
            <person name="Videau P."/>
            <person name="Saw J.H."/>
            <person name="Strangman W.K."/>
            <person name="Ushijima B."/>
        </authorList>
    </citation>
    <scope>NUCLEOTIDE SEQUENCE [LARGE SCALE GENOMIC DNA]</scope>
    <source>
        <strain evidence="2 3">P94</strain>
    </source>
</reference>
<accession>A0ABT7EES5</accession>
<dbReference type="EMBL" id="JASJUT010000001">
    <property type="protein sequence ID" value="MDK2593784.1"/>
    <property type="molecule type" value="Genomic_DNA"/>
</dbReference>
<comment type="caution">
    <text evidence="2">The sequence shown here is derived from an EMBL/GenBank/DDBJ whole genome shotgun (WGS) entry which is preliminary data.</text>
</comment>
<protein>
    <recommendedName>
        <fullName evidence="4">DUF481 domain-containing protein</fullName>
    </recommendedName>
</protein>
<dbReference type="Proteomes" id="UP001231915">
    <property type="component" value="Unassembled WGS sequence"/>
</dbReference>
<feature type="signal peptide" evidence="1">
    <location>
        <begin position="1"/>
        <end position="31"/>
    </location>
</feature>